<dbReference type="Proteomes" id="UP000054279">
    <property type="component" value="Unassembled WGS sequence"/>
</dbReference>
<gene>
    <name evidence="2" type="ORF">M422DRAFT_779668</name>
</gene>
<dbReference type="OrthoDB" id="3466517at2759"/>
<evidence type="ECO:0000313" key="2">
    <source>
        <dbReference type="EMBL" id="KIJ43828.1"/>
    </source>
</evidence>
<dbReference type="InterPro" id="IPR029058">
    <property type="entry name" value="AB_hydrolase_fold"/>
</dbReference>
<sequence length="351" mass="39448">MPHIQVSSSGSRFFYLDSGKPENEDYTTIVMVHGTTFHSGTFKRLFPFAPGKKLRLICPNRRDYQGTTLYSDKELAQLQQGNEEELRDFFRNRGREWAGFLDGLINELQIPKPLETSSGNSGHGGLVLLGWSLGALEPLLLLGQFEGIPQDVKKRLDSYLKAVILFDPSPWTIGLDVPQGVSFILDDESIPVAERPARFSKWVSSYFNHKDLGGRDPATLEFTIQDPGRRNTVGTLSPEELAELTDRTPLGRSERGALRPEAKNLIRSNAERVVTSMQVKDAWANVDIWYITGTRSSGLAWYATWQVKKWKEEGDGVKVNFAVIEDANHFAFFDEPEKFMNVVEGCIMKGG</sequence>
<dbReference type="AlphaFoldDB" id="A0A0C9ULC2"/>
<dbReference type="EMBL" id="KN837120">
    <property type="protein sequence ID" value="KIJ43828.1"/>
    <property type="molecule type" value="Genomic_DNA"/>
</dbReference>
<name>A0A0C9ULC2_SPHS4</name>
<reference evidence="2 3" key="1">
    <citation type="submission" date="2014-06" db="EMBL/GenBank/DDBJ databases">
        <title>Evolutionary Origins and Diversification of the Mycorrhizal Mutualists.</title>
        <authorList>
            <consortium name="DOE Joint Genome Institute"/>
            <consortium name="Mycorrhizal Genomics Consortium"/>
            <person name="Kohler A."/>
            <person name="Kuo A."/>
            <person name="Nagy L.G."/>
            <person name="Floudas D."/>
            <person name="Copeland A."/>
            <person name="Barry K.W."/>
            <person name="Cichocki N."/>
            <person name="Veneault-Fourrey C."/>
            <person name="LaButti K."/>
            <person name="Lindquist E.A."/>
            <person name="Lipzen A."/>
            <person name="Lundell T."/>
            <person name="Morin E."/>
            <person name="Murat C."/>
            <person name="Riley R."/>
            <person name="Ohm R."/>
            <person name="Sun H."/>
            <person name="Tunlid A."/>
            <person name="Henrissat B."/>
            <person name="Grigoriev I.V."/>
            <person name="Hibbett D.S."/>
            <person name="Martin F."/>
        </authorList>
    </citation>
    <scope>NUCLEOTIDE SEQUENCE [LARGE SCALE GENOMIC DNA]</scope>
    <source>
        <strain evidence="2 3">SS14</strain>
    </source>
</reference>
<dbReference type="SUPFAM" id="SSF53474">
    <property type="entry name" value="alpha/beta-Hydrolases"/>
    <property type="match status" value="1"/>
</dbReference>
<dbReference type="Gene3D" id="3.40.50.1820">
    <property type="entry name" value="alpha/beta hydrolase"/>
    <property type="match status" value="1"/>
</dbReference>
<evidence type="ECO:0000313" key="3">
    <source>
        <dbReference type="Proteomes" id="UP000054279"/>
    </source>
</evidence>
<evidence type="ECO:0000259" key="1">
    <source>
        <dbReference type="Pfam" id="PF12697"/>
    </source>
</evidence>
<protein>
    <recommendedName>
        <fullName evidence="1">AB hydrolase-1 domain-containing protein</fullName>
    </recommendedName>
</protein>
<organism evidence="2 3">
    <name type="scientific">Sphaerobolus stellatus (strain SS14)</name>
    <dbReference type="NCBI Taxonomy" id="990650"/>
    <lineage>
        <taxon>Eukaryota</taxon>
        <taxon>Fungi</taxon>
        <taxon>Dikarya</taxon>
        <taxon>Basidiomycota</taxon>
        <taxon>Agaricomycotina</taxon>
        <taxon>Agaricomycetes</taxon>
        <taxon>Phallomycetidae</taxon>
        <taxon>Geastrales</taxon>
        <taxon>Sphaerobolaceae</taxon>
        <taxon>Sphaerobolus</taxon>
    </lineage>
</organism>
<feature type="domain" description="AB hydrolase-1" evidence="1">
    <location>
        <begin position="29"/>
        <end position="339"/>
    </location>
</feature>
<dbReference type="Pfam" id="PF12697">
    <property type="entry name" value="Abhydrolase_6"/>
    <property type="match status" value="1"/>
</dbReference>
<accession>A0A0C9ULC2</accession>
<dbReference type="InterPro" id="IPR000073">
    <property type="entry name" value="AB_hydrolase_1"/>
</dbReference>
<proteinExistence type="predicted"/>
<dbReference type="HOGENOM" id="CLU_045014_0_0_1"/>
<keyword evidence="3" id="KW-1185">Reference proteome</keyword>